<evidence type="ECO:0000313" key="4">
    <source>
        <dbReference type="Proteomes" id="UP000543804"/>
    </source>
</evidence>
<feature type="domain" description="TadE-like" evidence="2">
    <location>
        <begin position="8"/>
        <end position="50"/>
    </location>
</feature>
<dbReference type="EMBL" id="JABAFA010000022">
    <property type="protein sequence ID" value="NMD99197.1"/>
    <property type="molecule type" value="Genomic_DNA"/>
</dbReference>
<keyword evidence="1" id="KW-1133">Transmembrane helix</keyword>
<evidence type="ECO:0000313" key="3">
    <source>
        <dbReference type="EMBL" id="NMD99197.1"/>
    </source>
</evidence>
<proteinExistence type="predicted"/>
<gene>
    <name evidence="3" type="ORF">HF878_06885</name>
</gene>
<comment type="caution">
    <text evidence="3">The sequence shown here is derived from an EMBL/GenBank/DDBJ whole genome shotgun (WGS) entry which is preliminary data.</text>
</comment>
<dbReference type="AlphaFoldDB" id="A0A848BD90"/>
<keyword evidence="1" id="KW-0812">Transmembrane</keyword>
<feature type="transmembrane region" description="Helical" evidence="1">
    <location>
        <begin position="12"/>
        <end position="33"/>
    </location>
</feature>
<dbReference type="InterPro" id="IPR012495">
    <property type="entry name" value="TadE-like_dom"/>
</dbReference>
<reference evidence="3 4" key="1">
    <citation type="submission" date="2020-04" db="EMBL/GenBank/DDBJ databases">
        <authorList>
            <person name="Hitch T.C.A."/>
            <person name="Wylensek D."/>
            <person name="Clavel T."/>
        </authorList>
    </citation>
    <scope>NUCLEOTIDE SEQUENCE [LARGE SCALE GENOMIC DNA]</scope>
    <source>
        <strain evidence="3 4">PG-130-P53-12</strain>
    </source>
</reference>
<sequence>MLRRSQRGQSMLEFGIVIPFFLVFIMGIAYFGAAISDYIALNNMARSCAREASIGGPSTYGKLQNEYLKKDLTAGLYEWGPQAYSEGLAYIHVDKDISEATTGNHGNVVVTLKSKIDMSRENAATIFKRLLIRWAGASPDVLNLDVTYTMYSEYDLSQEKKS</sequence>
<accession>A0A848BD90</accession>
<name>A0A848BD90_9FIRM</name>
<keyword evidence="1" id="KW-0472">Membrane</keyword>
<keyword evidence="4" id="KW-1185">Reference proteome</keyword>
<dbReference type="Pfam" id="PF07811">
    <property type="entry name" value="TadE"/>
    <property type="match status" value="1"/>
</dbReference>
<protein>
    <submittedName>
        <fullName evidence="3">Pilus assembly protein</fullName>
    </submittedName>
</protein>
<evidence type="ECO:0000259" key="2">
    <source>
        <dbReference type="Pfam" id="PF07811"/>
    </source>
</evidence>
<dbReference type="RefSeq" id="WP_170077591.1">
    <property type="nucleotide sequence ID" value="NZ_JABAFA010000022.1"/>
</dbReference>
<organism evidence="3 4">
    <name type="scientific">Selenomonas bovis</name>
    <dbReference type="NCBI Taxonomy" id="416586"/>
    <lineage>
        <taxon>Bacteria</taxon>
        <taxon>Bacillati</taxon>
        <taxon>Bacillota</taxon>
        <taxon>Negativicutes</taxon>
        <taxon>Selenomonadales</taxon>
        <taxon>Selenomonadaceae</taxon>
        <taxon>Selenomonas</taxon>
    </lineage>
</organism>
<dbReference type="Proteomes" id="UP000543804">
    <property type="component" value="Unassembled WGS sequence"/>
</dbReference>
<evidence type="ECO:0000256" key="1">
    <source>
        <dbReference type="SAM" id="Phobius"/>
    </source>
</evidence>